<protein>
    <recommendedName>
        <fullName evidence="1">Retrovirus-related Pol polyprotein from transposon TNT 1-94-like beta-barrel domain-containing protein</fullName>
    </recommendedName>
</protein>
<feature type="domain" description="Retrovirus-related Pol polyprotein from transposon TNT 1-94-like beta-barrel" evidence="1">
    <location>
        <begin position="29"/>
        <end position="106"/>
    </location>
</feature>
<proteinExistence type="predicted"/>
<organism evidence="2 3">
    <name type="scientific">Austropuccinia psidii MF-1</name>
    <dbReference type="NCBI Taxonomy" id="1389203"/>
    <lineage>
        <taxon>Eukaryota</taxon>
        <taxon>Fungi</taxon>
        <taxon>Dikarya</taxon>
        <taxon>Basidiomycota</taxon>
        <taxon>Pucciniomycotina</taxon>
        <taxon>Pucciniomycetes</taxon>
        <taxon>Pucciniales</taxon>
        <taxon>Sphaerophragmiaceae</taxon>
        <taxon>Austropuccinia</taxon>
    </lineage>
</organism>
<dbReference type="GO" id="GO:0004190">
    <property type="term" value="F:aspartic-type endopeptidase activity"/>
    <property type="evidence" value="ECO:0007669"/>
    <property type="project" value="InterPro"/>
</dbReference>
<sequence>MKVKDRINSPRPSIARIRAVLALENNEILLDSGATHSVVGDVSLFTDLRTTDMRLSVASSKQFNVGAIGRMKLKTKFGTMMVDNVLYCSAIPGIVLSIGQLIEQGFDVKFDNGLFKLTMGDRKFFSHQWNFCWFIAMDAMDKDASIKTILVDQIPPPINFSTQPDYSSKKECSYLWHQRMGHLSIRNIKRLL</sequence>
<evidence type="ECO:0000313" key="3">
    <source>
        <dbReference type="Proteomes" id="UP000765509"/>
    </source>
</evidence>
<gene>
    <name evidence="2" type="ORF">O181_122873</name>
</gene>
<feature type="non-terminal residue" evidence="2">
    <location>
        <position position="192"/>
    </location>
</feature>
<reference evidence="2" key="1">
    <citation type="submission" date="2021-03" db="EMBL/GenBank/DDBJ databases">
        <title>Draft genome sequence of rust myrtle Austropuccinia psidii MF-1, a brazilian biotype.</title>
        <authorList>
            <person name="Quecine M.C."/>
            <person name="Pachon D.M.R."/>
            <person name="Bonatelli M.L."/>
            <person name="Correr F.H."/>
            <person name="Franceschini L.M."/>
            <person name="Leite T.F."/>
            <person name="Margarido G.R.A."/>
            <person name="Almeida C.A."/>
            <person name="Ferrarezi J.A."/>
            <person name="Labate C.A."/>
        </authorList>
    </citation>
    <scope>NUCLEOTIDE SEQUENCE</scope>
    <source>
        <strain evidence="2">MF-1</strain>
    </source>
</reference>
<name>A0A9Q3Q2M5_9BASI</name>
<accession>A0A9Q3Q2M5</accession>
<keyword evidence="3" id="KW-1185">Reference proteome</keyword>
<dbReference type="PROSITE" id="PS00141">
    <property type="entry name" value="ASP_PROTEASE"/>
    <property type="match status" value="1"/>
</dbReference>
<dbReference type="Pfam" id="PF22936">
    <property type="entry name" value="Pol_BBD"/>
    <property type="match status" value="1"/>
</dbReference>
<evidence type="ECO:0000259" key="1">
    <source>
        <dbReference type="Pfam" id="PF22936"/>
    </source>
</evidence>
<dbReference type="AlphaFoldDB" id="A0A9Q3Q2M5"/>
<evidence type="ECO:0000313" key="2">
    <source>
        <dbReference type="EMBL" id="MBW0583158.1"/>
    </source>
</evidence>
<dbReference type="EMBL" id="AVOT02114401">
    <property type="protein sequence ID" value="MBW0583158.1"/>
    <property type="molecule type" value="Genomic_DNA"/>
</dbReference>
<comment type="caution">
    <text evidence="2">The sequence shown here is derived from an EMBL/GenBank/DDBJ whole genome shotgun (WGS) entry which is preliminary data.</text>
</comment>
<dbReference type="Proteomes" id="UP000765509">
    <property type="component" value="Unassembled WGS sequence"/>
</dbReference>
<dbReference type="GO" id="GO:0006508">
    <property type="term" value="P:proteolysis"/>
    <property type="evidence" value="ECO:0007669"/>
    <property type="project" value="InterPro"/>
</dbReference>
<dbReference type="InterPro" id="IPR001969">
    <property type="entry name" value="Aspartic_peptidase_AS"/>
</dbReference>
<dbReference type="OrthoDB" id="3025757at2759"/>
<dbReference type="InterPro" id="IPR054722">
    <property type="entry name" value="PolX-like_BBD"/>
</dbReference>